<dbReference type="InterPro" id="IPR012677">
    <property type="entry name" value="Nucleotide-bd_a/b_plait_sf"/>
</dbReference>
<evidence type="ECO:0000256" key="1">
    <source>
        <dbReference type="ARBA" id="ARBA00022884"/>
    </source>
</evidence>
<keyword evidence="9" id="KW-1185">Reference proteome</keyword>
<feature type="zinc finger region" description="C3H1-type" evidence="4">
    <location>
        <begin position="448"/>
        <end position="475"/>
    </location>
</feature>
<protein>
    <submittedName>
        <fullName evidence="8">Uncharacterized protein</fullName>
    </submittedName>
</protein>
<feature type="compositionally biased region" description="Basic and acidic residues" evidence="5">
    <location>
        <begin position="74"/>
        <end position="85"/>
    </location>
</feature>
<dbReference type="Gene3D" id="3.30.70.330">
    <property type="match status" value="1"/>
</dbReference>
<dbReference type="Proteomes" id="UP001497382">
    <property type="component" value="Unassembled WGS sequence"/>
</dbReference>
<name>A0AAV1YSL6_9ARAC</name>
<dbReference type="CDD" id="cd00590">
    <property type="entry name" value="RRM_SF"/>
    <property type="match status" value="1"/>
</dbReference>
<dbReference type="AlphaFoldDB" id="A0AAV1YSL6"/>
<dbReference type="PROSITE" id="PS50103">
    <property type="entry name" value="ZF_C3H1"/>
    <property type="match status" value="1"/>
</dbReference>
<dbReference type="GO" id="GO:0003723">
    <property type="term" value="F:RNA binding"/>
    <property type="evidence" value="ECO:0007669"/>
    <property type="project" value="UniProtKB-UniRule"/>
</dbReference>
<reference evidence="8 9" key="1">
    <citation type="submission" date="2024-04" db="EMBL/GenBank/DDBJ databases">
        <authorList>
            <person name="Rising A."/>
            <person name="Reimegard J."/>
            <person name="Sonavane S."/>
            <person name="Akerstrom W."/>
            <person name="Nylinder S."/>
            <person name="Hedman E."/>
            <person name="Kallberg Y."/>
        </authorList>
    </citation>
    <scope>NUCLEOTIDE SEQUENCE [LARGE SCALE GENOMIC DNA]</scope>
</reference>
<dbReference type="InterPro" id="IPR011990">
    <property type="entry name" value="TPR-like_helical_dom_sf"/>
</dbReference>
<sequence>MYGFFQYIFFRNKDKDKDCCDYASDDSSVTFEDAELEKEIQADDNASELIMEEEREKNKAEKRRAKKKRRKERKKLEKLEKESSTEKSNTSNSKPVKQKIQDPKSSESEEDFDTSSAFVSVVARKHKKVPDIEIKENIKRSNSAIPKEDPQSVVLRSRQLAVRGNEMANLGYYSEAAELFSESIKLDPSDHRFYGNRSYCYDRLTLFEKAFKDAEKAIALSPAWPKGYFRKGRALLGLKKYALAELCFVEVMKRDNDCVDAITELHKAKILQIMEKGYSKEHAEAAISNCSTVAEALNFLRVHGTSRLPVRNDSDIFISDDESDVIWKAVNKPTVPQQAYDIKMDPNNPEGHNSLWIGNVQEDVTEKKLIQMFGKYGELLSVKIMPEKYCAFVNYKLKSSPGKAMQAYQGLELSPGYKLYIRFPNLPGETTVKKKPVGAVPEKKLTGPVNGNECYFWRTTGCAHGASCRYQHIKEHKGIDKK</sequence>
<dbReference type="InterPro" id="IPR035979">
    <property type="entry name" value="RBD_domain_sf"/>
</dbReference>
<organism evidence="8 9">
    <name type="scientific">Larinioides sclopetarius</name>
    <dbReference type="NCBI Taxonomy" id="280406"/>
    <lineage>
        <taxon>Eukaryota</taxon>
        <taxon>Metazoa</taxon>
        <taxon>Ecdysozoa</taxon>
        <taxon>Arthropoda</taxon>
        <taxon>Chelicerata</taxon>
        <taxon>Arachnida</taxon>
        <taxon>Araneae</taxon>
        <taxon>Araneomorphae</taxon>
        <taxon>Entelegynae</taxon>
        <taxon>Araneoidea</taxon>
        <taxon>Araneidae</taxon>
        <taxon>Larinioides</taxon>
    </lineage>
</organism>
<dbReference type="EMBL" id="CAXIEN010000004">
    <property type="protein sequence ID" value="CAL1261863.1"/>
    <property type="molecule type" value="Genomic_DNA"/>
</dbReference>
<keyword evidence="4" id="KW-0862">Zinc</keyword>
<evidence type="ECO:0000259" key="7">
    <source>
        <dbReference type="PROSITE" id="PS50103"/>
    </source>
</evidence>
<feature type="compositionally biased region" description="Basic residues" evidence="5">
    <location>
        <begin position="60"/>
        <end position="73"/>
    </location>
</feature>
<dbReference type="Pfam" id="PF00076">
    <property type="entry name" value="RRM_1"/>
    <property type="match status" value="1"/>
</dbReference>
<keyword evidence="3" id="KW-0802">TPR repeat</keyword>
<dbReference type="InterPro" id="IPR019734">
    <property type="entry name" value="TPR_rpt"/>
</dbReference>
<gene>
    <name evidence="8" type="ORF">LARSCL_LOCUS662</name>
</gene>
<evidence type="ECO:0000256" key="3">
    <source>
        <dbReference type="PROSITE-ProRule" id="PRU00339"/>
    </source>
</evidence>
<feature type="domain" description="C3H1-type" evidence="7">
    <location>
        <begin position="448"/>
        <end position="475"/>
    </location>
</feature>
<dbReference type="InterPro" id="IPR000504">
    <property type="entry name" value="RRM_dom"/>
</dbReference>
<proteinExistence type="predicted"/>
<dbReference type="SUPFAM" id="SSF54928">
    <property type="entry name" value="RNA-binding domain, RBD"/>
    <property type="match status" value="1"/>
</dbReference>
<evidence type="ECO:0000259" key="6">
    <source>
        <dbReference type="PROSITE" id="PS50102"/>
    </source>
</evidence>
<evidence type="ECO:0000313" key="9">
    <source>
        <dbReference type="Proteomes" id="UP001497382"/>
    </source>
</evidence>
<dbReference type="PROSITE" id="PS50005">
    <property type="entry name" value="TPR"/>
    <property type="match status" value="1"/>
</dbReference>
<dbReference type="SMART" id="SM00360">
    <property type="entry name" value="RRM"/>
    <property type="match status" value="1"/>
</dbReference>
<keyword evidence="4" id="KW-0479">Metal-binding</keyword>
<evidence type="ECO:0000256" key="4">
    <source>
        <dbReference type="PROSITE-ProRule" id="PRU00723"/>
    </source>
</evidence>
<keyword evidence="1 2" id="KW-0694">RNA-binding</keyword>
<dbReference type="Pfam" id="PF13181">
    <property type="entry name" value="TPR_8"/>
    <property type="match status" value="2"/>
</dbReference>
<dbReference type="SUPFAM" id="SSF48452">
    <property type="entry name" value="TPR-like"/>
    <property type="match status" value="1"/>
</dbReference>
<dbReference type="Gene3D" id="1.25.40.10">
    <property type="entry name" value="Tetratricopeptide repeat domain"/>
    <property type="match status" value="1"/>
</dbReference>
<dbReference type="GO" id="GO:0008270">
    <property type="term" value="F:zinc ion binding"/>
    <property type="evidence" value="ECO:0007669"/>
    <property type="project" value="UniProtKB-KW"/>
</dbReference>
<evidence type="ECO:0000313" key="8">
    <source>
        <dbReference type="EMBL" id="CAL1261863.1"/>
    </source>
</evidence>
<evidence type="ECO:0000256" key="5">
    <source>
        <dbReference type="SAM" id="MobiDB-lite"/>
    </source>
</evidence>
<dbReference type="PROSITE" id="PS50102">
    <property type="entry name" value="RRM"/>
    <property type="match status" value="1"/>
</dbReference>
<dbReference type="PANTHER" id="PTHR47678:SF4">
    <property type="entry name" value="SHOCK PROTEIN 70 (HSP70)-INTERACTING PROTEIN, PUTATIVE-RELATED"/>
    <property type="match status" value="1"/>
</dbReference>
<feature type="region of interest" description="Disordered" evidence="5">
    <location>
        <begin position="34"/>
        <end position="111"/>
    </location>
</feature>
<accession>A0AAV1YSL6</accession>
<comment type="caution">
    <text evidence="8">The sequence shown here is derived from an EMBL/GenBank/DDBJ whole genome shotgun (WGS) entry which is preliminary data.</text>
</comment>
<feature type="repeat" description="TPR" evidence="3">
    <location>
        <begin position="157"/>
        <end position="190"/>
    </location>
</feature>
<dbReference type="PANTHER" id="PTHR47678">
    <property type="entry name" value="TETRATRICOPEPTIDE REPEAT PROTEIN 31"/>
    <property type="match status" value="1"/>
</dbReference>
<keyword evidence="4" id="KW-0863">Zinc-finger</keyword>
<dbReference type="InterPro" id="IPR000571">
    <property type="entry name" value="Znf_CCCH"/>
</dbReference>
<feature type="domain" description="RRM" evidence="6">
    <location>
        <begin position="353"/>
        <end position="426"/>
    </location>
</feature>
<evidence type="ECO:0000256" key="2">
    <source>
        <dbReference type="PROSITE-ProRule" id="PRU00176"/>
    </source>
</evidence>
<dbReference type="SMART" id="SM00028">
    <property type="entry name" value="TPR"/>
    <property type="match status" value="3"/>
</dbReference>